<sequence length="415" mass="46362">MPKKLMKAISGHALPLNEGSMDALVEAAGDANIVLLGEASHGTSEFYAARAEISKRLIREKGFSAVAVEGDWPSAQEVNRFVRGLHPASSAEEMLKNAFRRWPEWMWANTEVESFVEWLKLENSRKSEDKKAGFYGIDLYSLYESIDEVLEFLKAHPHYGTDPDLARKAFSCFEPYNRMPEHYAWSTAHLSAACIKEVTELLSSIRLQGSVGREKGEQDLDLKMNALVAKDAEEYYRSMLTDDAASWNIRDTHMAETVAGLIEHHGAGTKVIVWEHNTHIGDASETSMKTDGMVNVGQLVREKYGKEAVYAVGFGTNEGTVIASREWGLPYEEMRVPPAKLGTWEGQLSAAAGGDAVLLFDESNRDLFSGWIGHRAIGVVYHPDFEAYGNFVDSRVGRRYDAFVFFEHTKALRPL</sequence>
<dbReference type="AlphaFoldDB" id="A0A1U7PHG9"/>
<gene>
    <name evidence="1" type="ORF">SAMN05428946_0252</name>
</gene>
<dbReference type="InterPro" id="IPR014622">
    <property type="entry name" value="UCP036794_erythomycin"/>
</dbReference>
<dbReference type="Proteomes" id="UP000187550">
    <property type="component" value="Unassembled WGS sequence"/>
</dbReference>
<dbReference type="PANTHER" id="PTHR31299">
    <property type="entry name" value="ESTERASE, PUTATIVE (AFU_ORTHOLOGUE AFUA_1G05850)-RELATED"/>
    <property type="match status" value="1"/>
</dbReference>
<dbReference type="EMBL" id="FTPL01000001">
    <property type="protein sequence ID" value="SIT67649.1"/>
    <property type="molecule type" value="Genomic_DNA"/>
</dbReference>
<accession>A0A1U7PHG9</accession>
<protein>
    <submittedName>
        <fullName evidence="1">Erythromycin esterase homolog</fullName>
    </submittedName>
</protein>
<organism evidence="1 2">
    <name type="scientific">Edaphobacillus lindanitolerans</name>
    <dbReference type="NCBI Taxonomy" id="550447"/>
    <lineage>
        <taxon>Bacteria</taxon>
        <taxon>Bacillati</taxon>
        <taxon>Bacillota</taxon>
        <taxon>Bacilli</taxon>
        <taxon>Bacillales</taxon>
        <taxon>Bacillaceae</taxon>
        <taxon>Edaphobacillus</taxon>
    </lineage>
</organism>
<dbReference type="CDD" id="cd14728">
    <property type="entry name" value="Ere-like"/>
    <property type="match status" value="1"/>
</dbReference>
<evidence type="ECO:0000313" key="1">
    <source>
        <dbReference type="EMBL" id="SIT67649.1"/>
    </source>
</evidence>
<dbReference type="InterPro" id="IPR052036">
    <property type="entry name" value="Hydrolase/PRTase-associated"/>
</dbReference>
<dbReference type="Pfam" id="PF05139">
    <property type="entry name" value="Erythro_esteras"/>
    <property type="match status" value="1"/>
</dbReference>
<evidence type="ECO:0000313" key="2">
    <source>
        <dbReference type="Proteomes" id="UP000187550"/>
    </source>
</evidence>
<proteinExistence type="predicted"/>
<dbReference type="Gene3D" id="3.40.1660.10">
    <property type="entry name" value="EreA-like (biosynthetic domain)"/>
    <property type="match status" value="1"/>
</dbReference>
<dbReference type="Gene3D" id="3.30.1870.10">
    <property type="entry name" value="EreA-like, domain 2"/>
    <property type="match status" value="1"/>
</dbReference>
<dbReference type="PIRSF" id="PIRSF036794">
    <property type="entry name" value="UCP_erythr_ester"/>
    <property type="match status" value="1"/>
</dbReference>
<dbReference type="PANTHER" id="PTHR31299:SF0">
    <property type="entry name" value="ESTERASE, PUTATIVE (AFU_ORTHOLOGUE AFUA_1G05850)-RELATED"/>
    <property type="match status" value="1"/>
</dbReference>
<dbReference type="RefSeq" id="WP_076756558.1">
    <property type="nucleotide sequence ID" value="NZ_FTPL01000001.1"/>
</dbReference>
<dbReference type="STRING" id="550447.SAMN05428946_0252"/>
<dbReference type="InterPro" id="IPR007815">
    <property type="entry name" value="Emycin_Estase"/>
</dbReference>
<dbReference type="SUPFAM" id="SSF159501">
    <property type="entry name" value="EreA/ChaN-like"/>
    <property type="match status" value="1"/>
</dbReference>
<name>A0A1U7PHG9_9BACI</name>
<keyword evidence="2" id="KW-1185">Reference proteome</keyword>
<reference evidence="2" key="1">
    <citation type="submission" date="2017-01" db="EMBL/GenBank/DDBJ databases">
        <authorList>
            <person name="Varghese N."/>
            <person name="Submissions S."/>
        </authorList>
    </citation>
    <scope>NUCLEOTIDE SEQUENCE [LARGE SCALE GENOMIC DNA]</scope>
    <source>
        <strain evidence="2">MNA4</strain>
    </source>
</reference>
<dbReference type="OrthoDB" id="9810066at2"/>
<dbReference type="GO" id="GO:0046677">
    <property type="term" value="P:response to antibiotic"/>
    <property type="evidence" value="ECO:0007669"/>
    <property type="project" value="InterPro"/>
</dbReference>